<gene>
    <name evidence="1" type="ORF">LCGC14_2198220</name>
</gene>
<protein>
    <submittedName>
        <fullName evidence="1">Uncharacterized protein</fullName>
    </submittedName>
</protein>
<reference evidence="1" key="1">
    <citation type="journal article" date="2015" name="Nature">
        <title>Complex archaea that bridge the gap between prokaryotes and eukaryotes.</title>
        <authorList>
            <person name="Spang A."/>
            <person name="Saw J.H."/>
            <person name="Jorgensen S.L."/>
            <person name="Zaremba-Niedzwiedzka K."/>
            <person name="Martijn J."/>
            <person name="Lind A.E."/>
            <person name="van Eijk R."/>
            <person name="Schleper C."/>
            <person name="Guy L."/>
            <person name="Ettema T.J."/>
        </authorList>
    </citation>
    <scope>NUCLEOTIDE SEQUENCE</scope>
</reference>
<name>A0A0F9DHM9_9ZZZZ</name>
<accession>A0A0F9DHM9</accession>
<dbReference type="EMBL" id="LAZR01028908">
    <property type="protein sequence ID" value="KKL61149.1"/>
    <property type="molecule type" value="Genomic_DNA"/>
</dbReference>
<evidence type="ECO:0000313" key="1">
    <source>
        <dbReference type="EMBL" id="KKL61149.1"/>
    </source>
</evidence>
<dbReference type="AlphaFoldDB" id="A0A0F9DHM9"/>
<sequence length="485" mass="55626">MATKQEEINYILTLRREADDATRDRRLAADELWTLYQNRQNYSRKKDWQSKIFVPKIFMSVEQATAIVKRAIMSPKRLFKIEPISPDDEVAKEKLKDVDRVLKRHLKESNFATSYAETMKEAFLVGVGVPKVLWEGGLRFVNVPTSKFFRDPDWQAGSFEPPKYDIEEKEMDLSELKDMAKRINTDAGRSIYNMAEINKIKEDQRDIEHETEERIRRGISQHNKVDKRVVLTEFWGTLVDKKTNKVKKNQLRVVANQRLIIRSQDNPFEPQRSPYVPTTPIIYPHRGIWGISLVEPIVKMQYAYNNIINLGIDNLNFSVNKIFEYQPSNLVNPRSLTQLYPGKLVAKHSSAPAIQEVRTSGLGQDSFMVLDLLQSEMQKGTAITEFLLGTAGKSKTATEAELKTAQAQGLFDTIARDIETNSLALIIQMSFDRLIQFGVIPEELRGKYKFDVGGLSLLLVRREQTERIQQVLGLALQSQTVAQMT</sequence>
<dbReference type="Pfam" id="PF23899">
    <property type="entry name" value="SU10_portal"/>
    <property type="match status" value="1"/>
</dbReference>
<feature type="non-terminal residue" evidence="1">
    <location>
        <position position="485"/>
    </location>
</feature>
<dbReference type="InterPro" id="IPR056909">
    <property type="entry name" value="SU10_portal"/>
</dbReference>
<comment type="caution">
    <text evidence="1">The sequence shown here is derived from an EMBL/GenBank/DDBJ whole genome shotgun (WGS) entry which is preliminary data.</text>
</comment>
<organism evidence="1">
    <name type="scientific">marine sediment metagenome</name>
    <dbReference type="NCBI Taxonomy" id="412755"/>
    <lineage>
        <taxon>unclassified sequences</taxon>
        <taxon>metagenomes</taxon>
        <taxon>ecological metagenomes</taxon>
    </lineage>
</organism>
<proteinExistence type="predicted"/>